<gene>
    <name evidence="4" type="primary">trmR</name>
    <name evidence="5" type="ORF">P9271_06720</name>
</gene>
<feature type="binding site" evidence="4">
    <location>
        <position position="66"/>
    </location>
    <ligand>
        <name>S-adenosyl-L-methionine</name>
        <dbReference type="ChEBI" id="CHEBI:59789"/>
    </ligand>
</feature>
<comment type="subunit">
    <text evidence="4">Homodimer.</text>
</comment>
<organism evidence="5 6">
    <name type="scientific">Metabacillus fastidiosus</name>
    <dbReference type="NCBI Taxonomy" id="1458"/>
    <lineage>
        <taxon>Bacteria</taxon>
        <taxon>Bacillati</taxon>
        <taxon>Bacillota</taxon>
        <taxon>Bacilli</taxon>
        <taxon>Bacillales</taxon>
        <taxon>Bacillaceae</taxon>
        <taxon>Metabacillus</taxon>
    </lineage>
</organism>
<evidence type="ECO:0000313" key="6">
    <source>
        <dbReference type="Proteomes" id="UP001342826"/>
    </source>
</evidence>
<comment type="caution">
    <text evidence="5">The sequence shown here is derived from an EMBL/GenBank/DDBJ whole genome shotgun (WGS) entry which is preliminary data.</text>
</comment>
<feature type="binding site" evidence="4">
    <location>
        <position position="158"/>
    </location>
    <ligand>
        <name>Mg(2+)</name>
        <dbReference type="ChEBI" id="CHEBI:18420"/>
    </ligand>
</feature>
<feature type="binding site" evidence="4">
    <location>
        <position position="83"/>
    </location>
    <ligand>
        <name>S-adenosyl-L-methionine</name>
        <dbReference type="ChEBI" id="CHEBI:59789"/>
    </ligand>
</feature>
<dbReference type="SUPFAM" id="SSF53335">
    <property type="entry name" value="S-adenosyl-L-methionine-dependent methyltransferases"/>
    <property type="match status" value="1"/>
</dbReference>
<dbReference type="Gene3D" id="3.40.50.150">
    <property type="entry name" value="Vaccinia Virus protein VP39"/>
    <property type="match status" value="1"/>
</dbReference>
<dbReference type="InterPro" id="IPR029063">
    <property type="entry name" value="SAM-dependent_MTases_sf"/>
</dbReference>
<dbReference type="GO" id="GO:0032259">
    <property type="term" value="P:methylation"/>
    <property type="evidence" value="ECO:0007669"/>
    <property type="project" value="UniProtKB-KW"/>
</dbReference>
<dbReference type="RefSeq" id="WP_066233836.1">
    <property type="nucleotide sequence ID" value="NZ_JARTFQ010000007.1"/>
</dbReference>
<dbReference type="Pfam" id="PF01596">
    <property type="entry name" value="Methyltransf_3"/>
    <property type="match status" value="1"/>
</dbReference>
<comment type="similarity">
    <text evidence="4">Belongs to the class I-like SAM-binding methyltransferase superfamily. Cation-dependent O-methyltransferase family.</text>
</comment>
<feature type="binding site" evidence="4">
    <location>
        <position position="131"/>
    </location>
    <ligand>
        <name>S-adenosyl-L-methionine</name>
        <dbReference type="ChEBI" id="CHEBI:59789"/>
    </ligand>
</feature>
<comment type="caution">
    <text evidence="4">Lacks conserved residue(s) required for the propagation of feature annotation.</text>
</comment>
<dbReference type="Proteomes" id="UP001342826">
    <property type="component" value="Unassembled WGS sequence"/>
</dbReference>
<comment type="catalytic activity">
    <reaction evidence="4">
        <text>5-hydroxyuridine(34) in tRNA + S-adenosyl-L-methionine = 5-methoxyuridine(34) in tRNA + S-adenosyl-L-homocysteine + H(+)</text>
        <dbReference type="Rhea" id="RHEA:60524"/>
        <dbReference type="Rhea" id="RHEA-COMP:13381"/>
        <dbReference type="Rhea" id="RHEA-COMP:15591"/>
        <dbReference type="ChEBI" id="CHEBI:15378"/>
        <dbReference type="ChEBI" id="CHEBI:57856"/>
        <dbReference type="ChEBI" id="CHEBI:59789"/>
        <dbReference type="ChEBI" id="CHEBI:136877"/>
        <dbReference type="ChEBI" id="CHEBI:143860"/>
    </reaction>
</comment>
<dbReference type="PROSITE" id="PS51682">
    <property type="entry name" value="SAM_OMT_I"/>
    <property type="match status" value="1"/>
</dbReference>
<dbReference type="PANTHER" id="PTHR10509:SF14">
    <property type="entry name" value="CAFFEOYL-COA O-METHYLTRANSFERASE 3-RELATED"/>
    <property type="match status" value="1"/>
</dbReference>
<keyword evidence="6" id="KW-1185">Reference proteome</keyword>
<keyword evidence="2 4" id="KW-0808">Transferase</keyword>
<sequence>MLEKEMELYLESLIPDQLESIKEIEHFAEEHDVPIMEKIGIDFLLFLLTMQKPAKILEIGAAIGYSAIRMALKLEEAQIVTVELNEDRYNTALQNIEKFGLSDRIKILLGDGLELEDKIEPYGPFDVVFIDAAKAQYKRFFSIYEQMLSPNGLIITDNVLFKGFVAKEQSELSSRNVRQLARKIDTYNKWLYSHPNFETTIIPIGDGIAISRLK</sequence>
<keyword evidence="3 4" id="KW-0949">S-adenosyl-L-methionine</keyword>
<dbReference type="GeneID" id="301142606"/>
<proteinExistence type="inferred from homology"/>
<feature type="binding site" evidence="4">
    <location>
        <position position="157"/>
    </location>
    <ligand>
        <name>Mg(2+)</name>
        <dbReference type="ChEBI" id="CHEBI:18420"/>
    </ligand>
</feature>
<dbReference type="InterPro" id="IPR043675">
    <property type="entry name" value="TrmR_methyltr"/>
</dbReference>
<accession>A0ABU6NV65</accession>
<dbReference type="EMBL" id="JARTFS010000005">
    <property type="protein sequence ID" value="MED4401025.1"/>
    <property type="molecule type" value="Genomic_DNA"/>
</dbReference>
<evidence type="ECO:0000313" key="5">
    <source>
        <dbReference type="EMBL" id="MED4401025.1"/>
    </source>
</evidence>
<feature type="binding site" evidence="4">
    <location>
        <position position="36"/>
    </location>
    <ligand>
        <name>S-adenosyl-L-methionine</name>
        <dbReference type="ChEBI" id="CHEBI:59789"/>
    </ligand>
</feature>
<evidence type="ECO:0000256" key="1">
    <source>
        <dbReference type="ARBA" id="ARBA00022603"/>
    </source>
</evidence>
<dbReference type="EC" id="2.1.1.-" evidence="4"/>
<dbReference type="CDD" id="cd02440">
    <property type="entry name" value="AdoMet_MTases"/>
    <property type="match status" value="1"/>
</dbReference>
<dbReference type="InterPro" id="IPR002935">
    <property type="entry name" value="SAM_O-MeTrfase"/>
</dbReference>
<reference evidence="5 6" key="1">
    <citation type="submission" date="2023-03" db="EMBL/GenBank/DDBJ databases">
        <title>Bacillus Genome Sequencing.</title>
        <authorList>
            <person name="Dunlap C."/>
        </authorList>
    </citation>
    <scope>NUCLEOTIDE SEQUENCE [LARGE SCALE GENOMIC DNA]</scope>
    <source>
        <strain evidence="5 6">NRS-1717</strain>
    </source>
</reference>
<feature type="binding site" evidence="4">
    <location>
        <position position="131"/>
    </location>
    <ligand>
        <name>Mg(2+)</name>
        <dbReference type="ChEBI" id="CHEBI:18420"/>
    </ligand>
</feature>
<protein>
    <recommendedName>
        <fullName evidence="4">tRNA 5-hydroxyuridine methyltransferase</fullName>
        <ecNumber evidence="4">2.1.1.-</ecNumber>
    </recommendedName>
    <alternativeName>
        <fullName evidence="4">ho5U methyltransferase</fullName>
    </alternativeName>
</protein>
<dbReference type="InterPro" id="IPR050362">
    <property type="entry name" value="Cation-dep_OMT"/>
</dbReference>
<dbReference type="PANTHER" id="PTHR10509">
    <property type="entry name" value="O-METHYLTRANSFERASE-RELATED"/>
    <property type="match status" value="1"/>
</dbReference>
<keyword evidence="4" id="KW-0819">tRNA processing</keyword>
<comment type="function">
    <text evidence="4">Catalyzes the methylation of 5-hydroxyuridine (ho5U) to form 5-methoxyuridine (mo5U) at position 34 in tRNAs.</text>
</comment>
<keyword evidence="4" id="KW-0479">Metal-binding</keyword>
<keyword evidence="1 4" id="KW-0489">Methyltransferase</keyword>
<evidence type="ECO:0000256" key="2">
    <source>
        <dbReference type="ARBA" id="ARBA00022679"/>
    </source>
</evidence>
<evidence type="ECO:0000256" key="4">
    <source>
        <dbReference type="HAMAP-Rule" id="MF_02217"/>
    </source>
</evidence>
<evidence type="ECO:0000256" key="3">
    <source>
        <dbReference type="ARBA" id="ARBA00022691"/>
    </source>
</evidence>
<dbReference type="GO" id="GO:0008168">
    <property type="term" value="F:methyltransferase activity"/>
    <property type="evidence" value="ECO:0007669"/>
    <property type="project" value="UniProtKB-KW"/>
</dbReference>
<name>A0ABU6NV65_9BACI</name>
<keyword evidence="4" id="KW-0460">Magnesium</keyword>
<dbReference type="HAMAP" id="MF_02217">
    <property type="entry name" value="TrmR_methyltr"/>
    <property type="match status" value="1"/>
</dbReference>